<evidence type="ECO:0000259" key="1">
    <source>
        <dbReference type="PROSITE" id="PS50943"/>
    </source>
</evidence>
<feature type="domain" description="HTH cro/C1-type" evidence="1">
    <location>
        <begin position="38"/>
        <end position="98"/>
    </location>
</feature>
<keyword evidence="3" id="KW-1185">Reference proteome</keyword>
<organism evidence="2 3">
    <name type="scientific">Actinacidiphila polyblastidii</name>
    <dbReference type="NCBI Taxonomy" id="3110430"/>
    <lineage>
        <taxon>Bacteria</taxon>
        <taxon>Bacillati</taxon>
        <taxon>Actinomycetota</taxon>
        <taxon>Actinomycetes</taxon>
        <taxon>Kitasatosporales</taxon>
        <taxon>Streptomycetaceae</taxon>
        <taxon>Actinacidiphila</taxon>
    </lineage>
</organism>
<gene>
    <name evidence="2" type="ORF">V2S66_32885</name>
</gene>
<dbReference type="RefSeq" id="WP_330800503.1">
    <property type="nucleotide sequence ID" value="NZ_JAZEWV010000053.1"/>
</dbReference>
<evidence type="ECO:0000313" key="3">
    <source>
        <dbReference type="Proteomes" id="UP001344658"/>
    </source>
</evidence>
<comment type="caution">
    <text evidence="2">The sequence shown here is derived from an EMBL/GenBank/DDBJ whole genome shotgun (WGS) entry which is preliminary data.</text>
</comment>
<dbReference type="CDD" id="cd00093">
    <property type="entry name" value="HTH_XRE"/>
    <property type="match status" value="1"/>
</dbReference>
<dbReference type="PROSITE" id="PS50943">
    <property type="entry name" value="HTH_CROC1"/>
    <property type="match status" value="1"/>
</dbReference>
<proteinExistence type="predicted"/>
<dbReference type="Proteomes" id="UP001344658">
    <property type="component" value="Unassembled WGS sequence"/>
</dbReference>
<dbReference type="InterPro" id="IPR001387">
    <property type="entry name" value="Cro/C1-type_HTH"/>
</dbReference>
<evidence type="ECO:0000313" key="2">
    <source>
        <dbReference type="EMBL" id="MEE4546747.1"/>
    </source>
</evidence>
<accession>A0ABU7PNF5</accession>
<dbReference type="EMBL" id="JAZEWV010000053">
    <property type="protein sequence ID" value="MEE4546747.1"/>
    <property type="molecule type" value="Genomic_DNA"/>
</dbReference>
<dbReference type="SUPFAM" id="SSF47413">
    <property type="entry name" value="lambda repressor-like DNA-binding domains"/>
    <property type="match status" value="1"/>
</dbReference>
<protein>
    <submittedName>
        <fullName evidence="2">Helix-turn-helix transcriptional regulator</fullName>
    </submittedName>
</protein>
<reference evidence="2 3" key="1">
    <citation type="submission" date="2023-12" db="EMBL/GenBank/DDBJ databases">
        <title>Streptomyces sp. V4-01.</title>
        <authorList>
            <person name="Somphong A."/>
            <person name="Phongsopitanun W."/>
        </authorList>
    </citation>
    <scope>NUCLEOTIDE SEQUENCE [LARGE SCALE GENOMIC DNA]</scope>
    <source>
        <strain evidence="2 3">V4-01</strain>
    </source>
</reference>
<dbReference type="Pfam" id="PF01381">
    <property type="entry name" value="HTH_3"/>
    <property type="match status" value="1"/>
</dbReference>
<dbReference type="Gene3D" id="1.10.260.40">
    <property type="entry name" value="lambda repressor-like DNA-binding domains"/>
    <property type="match status" value="1"/>
</dbReference>
<dbReference type="SMART" id="SM00530">
    <property type="entry name" value="HTH_XRE"/>
    <property type="match status" value="1"/>
</dbReference>
<dbReference type="InterPro" id="IPR010982">
    <property type="entry name" value="Lambda_DNA-bd_dom_sf"/>
</dbReference>
<sequence>MAEQYGTGRHGATLAVPWVDMEQPDWTARVGTTIAGEIRRYRLSSGMSAQQLSDVCAMLGAPIPRTVISNIENGRRTNVSVAEVITLAAALAVPPIVLIYPAGFTEKVEFMPDREIDPLRAIRWFSGEAAFDKKSAMDQTPRDEWALTLVRKHWYLENRISGIYRGLFEDEISHEPVGPEADVAREHALRLTGELKALRQEMVRRGLTPPKTYLQLDDIPLPSRGEDNPPF</sequence>
<name>A0ABU7PNF5_9ACTN</name>